<dbReference type="CDD" id="cd00413">
    <property type="entry name" value="Glyco_hydrolase_16"/>
    <property type="match status" value="1"/>
</dbReference>
<comment type="caution">
    <text evidence="3">The sequence shown here is derived from an EMBL/GenBank/DDBJ whole genome shotgun (WGS) entry which is preliminary data.</text>
</comment>
<gene>
    <name evidence="3" type="ORF">CBQ26_16520</name>
</gene>
<keyword evidence="1" id="KW-0732">Signal</keyword>
<dbReference type="AlphaFoldDB" id="A0A246BH41"/>
<dbReference type="EMBL" id="NHMK01000026">
    <property type="protein sequence ID" value="OWL94208.1"/>
    <property type="molecule type" value="Genomic_DNA"/>
</dbReference>
<dbReference type="Gene3D" id="2.60.120.200">
    <property type="match status" value="1"/>
</dbReference>
<evidence type="ECO:0000313" key="4">
    <source>
        <dbReference type="Proteomes" id="UP000197208"/>
    </source>
</evidence>
<dbReference type="PROSITE" id="PS51257">
    <property type="entry name" value="PROKAR_LIPOPROTEIN"/>
    <property type="match status" value="1"/>
</dbReference>
<evidence type="ECO:0000313" key="3">
    <source>
        <dbReference type="EMBL" id="OWL94208.1"/>
    </source>
</evidence>
<sequence length="264" mass="28360">MPTPIRTATLLLTALTLGACSQTPTPGAAPTPTSGLGAQAVSGDFSRWGMNWSPSTWKNGDPLFGCTFSKNNLTLGSGSDAAVYGWLDSSTCSEIKSNRWKTQGTRFGGDIYVPNVAGTTTTLFTYFNDGTVWNEIDVEFVPSRGSLHPALIYRNGGSRYVYEAWIPAASNAWHRVDVNWTASSIVWTLNGRVVFTMYRNASLPLGATVVTGSGSSMQIPAAAWPTRSQQLIANFWRGSNTADSRGFLGTYGGGTGQAIWNNLY</sequence>
<organism evidence="3 4">
    <name type="scientific">Deinococcus indicus</name>
    <dbReference type="NCBI Taxonomy" id="223556"/>
    <lineage>
        <taxon>Bacteria</taxon>
        <taxon>Thermotogati</taxon>
        <taxon>Deinococcota</taxon>
        <taxon>Deinococci</taxon>
        <taxon>Deinococcales</taxon>
        <taxon>Deinococcaceae</taxon>
        <taxon>Deinococcus</taxon>
    </lineage>
</organism>
<dbReference type="PROSITE" id="PS51762">
    <property type="entry name" value="GH16_2"/>
    <property type="match status" value="1"/>
</dbReference>
<dbReference type="GO" id="GO:0005975">
    <property type="term" value="P:carbohydrate metabolic process"/>
    <property type="evidence" value="ECO:0007669"/>
    <property type="project" value="InterPro"/>
</dbReference>
<feature type="chain" id="PRO_5012873871" description="GH16 domain-containing protein" evidence="1">
    <location>
        <begin position="22"/>
        <end position="264"/>
    </location>
</feature>
<dbReference type="OrthoDB" id="9809583at2"/>
<feature type="signal peptide" evidence="1">
    <location>
        <begin position="1"/>
        <end position="21"/>
    </location>
</feature>
<dbReference type="InterPro" id="IPR013320">
    <property type="entry name" value="ConA-like_dom_sf"/>
</dbReference>
<dbReference type="GO" id="GO:0004553">
    <property type="term" value="F:hydrolase activity, hydrolyzing O-glycosyl compounds"/>
    <property type="evidence" value="ECO:0007669"/>
    <property type="project" value="InterPro"/>
</dbReference>
<dbReference type="SUPFAM" id="SSF49899">
    <property type="entry name" value="Concanavalin A-like lectins/glucanases"/>
    <property type="match status" value="1"/>
</dbReference>
<dbReference type="RefSeq" id="WP_143342182.1">
    <property type="nucleotide sequence ID" value="NZ_BNAM01000004.1"/>
</dbReference>
<protein>
    <recommendedName>
        <fullName evidence="2">GH16 domain-containing protein</fullName>
    </recommendedName>
</protein>
<dbReference type="Pfam" id="PF00722">
    <property type="entry name" value="Glyco_hydro_16"/>
    <property type="match status" value="1"/>
</dbReference>
<dbReference type="InterPro" id="IPR000757">
    <property type="entry name" value="Beta-glucanase-like"/>
</dbReference>
<keyword evidence="4" id="KW-1185">Reference proteome</keyword>
<proteinExistence type="predicted"/>
<evidence type="ECO:0000256" key="1">
    <source>
        <dbReference type="SAM" id="SignalP"/>
    </source>
</evidence>
<name>A0A246BH41_9DEIO</name>
<feature type="domain" description="GH16" evidence="2">
    <location>
        <begin position="24"/>
        <end position="264"/>
    </location>
</feature>
<reference evidence="3 4" key="1">
    <citation type="submission" date="2017-05" db="EMBL/GenBank/DDBJ databases">
        <title>De novo genome assembly of Deniococcus indicus strain DR1.</title>
        <authorList>
            <person name="Chauhan D."/>
            <person name="Yennamalli R.M."/>
            <person name="Priyadarshini R."/>
        </authorList>
    </citation>
    <scope>NUCLEOTIDE SEQUENCE [LARGE SCALE GENOMIC DNA]</scope>
    <source>
        <strain evidence="3 4">DR1</strain>
    </source>
</reference>
<dbReference type="Proteomes" id="UP000197208">
    <property type="component" value="Unassembled WGS sequence"/>
</dbReference>
<evidence type="ECO:0000259" key="2">
    <source>
        <dbReference type="PROSITE" id="PS51762"/>
    </source>
</evidence>
<accession>A0A246BH41</accession>